<evidence type="ECO:0000313" key="1">
    <source>
        <dbReference type="EMBL" id="SKM48026.1"/>
    </source>
</evidence>
<evidence type="ECO:0000313" key="2">
    <source>
        <dbReference type="Proteomes" id="UP000190074"/>
    </source>
</evidence>
<dbReference type="EMBL" id="FVGW01000009">
    <property type="protein sequence ID" value="SKM48026.1"/>
    <property type="molecule type" value="Genomic_DNA"/>
</dbReference>
<gene>
    <name evidence="1" type="ORF">SAMEA2259716_04179</name>
</gene>
<name>A0A1U1B587_9MYCO</name>
<proteinExistence type="predicted"/>
<dbReference type="CDD" id="cd02972">
    <property type="entry name" value="DsbA_family"/>
    <property type="match status" value="1"/>
</dbReference>
<dbReference type="Gene3D" id="3.40.30.10">
    <property type="entry name" value="Glutaredoxin"/>
    <property type="match status" value="1"/>
</dbReference>
<reference evidence="1 2" key="1">
    <citation type="submission" date="2016-11" db="EMBL/GenBank/DDBJ databases">
        <authorList>
            <consortium name="Pathogen Informatics"/>
        </authorList>
    </citation>
    <scope>NUCLEOTIDE SEQUENCE [LARGE SCALE GENOMIC DNA]</scope>
    <source>
        <strain evidence="1 2">911</strain>
    </source>
</reference>
<dbReference type="SUPFAM" id="SSF52833">
    <property type="entry name" value="Thioredoxin-like"/>
    <property type="match status" value="1"/>
</dbReference>
<organism evidence="1 2">
    <name type="scientific">Mycobacteroides abscessus subsp. massiliense</name>
    <dbReference type="NCBI Taxonomy" id="1962118"/>
    <lineage>
        <taxon>Bacteria</taxon>
        <taxon>Bacillati</taxon>
        <taxon>Actinomycetota</taxon>
        <taxon>Actinomycetes</taxon>
        <taxon>Mycobacteriales</taxon>
        <taxon>Mycobacteriaceae</taxon>
        <taxon>Mycobacteroides</taxon>
        <taxon>Mycobacteroides abscessus</taxon>
    </lineage>
</organism>
<accession>A0A1U1B587</accession>
<sequence>MSSDVRDHADVWFDPMCPWCWITSRWVLQAREVRSIDVRFHVMSLSVLNEGKDVPPEFVRLVQEGWKPVRVVAAAAEAKGDAILEPLYTALGTRIHVQGNKNIDEVIAESLAELALPAELADAATSTAYDDTVRTSHHAGIDKVGADVGTPILHVNGVAYFGPVLSRIPHGEAAGQLWDSVAGLSKNPHFFDIRRGRDEEPLFD</sequence>
<dbReference type="InterPro" id="IPR036249">
    <property type="entry name" value="Thioredoxin-like_sf"/>
</dbReference>
<dbReference type="Pfam" id="PF22234">
    <property type="entry name" value="Rv2466c-like"/>
    <property type="match status" value="1"/>
</dbReference>
<dbReference type="AlphaFoldDB" id="A0A1U1B587"/>
<dbReference type="InterPro" id="IPR053977">
    <property type="entry name" value="Rv2466c-like"/>
</dbReference>
<dbReference type="Proteomes" id="UP000190074">
    <property type="component" value="Unassembled WGS sequence"/>
</dbReference>
<dbReference type="RefSeq" id="WP_005102914.1">
    <property type="nucleotide sequence ID" value="NZ_FVGW01000009.1"/>
</dbReference>
<protein>
    <submittedName>
        <fullName evidence="1">DSBA oxidoreductase</fullName>
    </submittedName>
</protein>